<sequence length="87" mass="10697">MDFCQKHNLVNKDNKQQYSWFKYSIFCNIYIRFNQYPLFIMFQSNMIELEEQLNFSKKNHKQPIQMVILDKNLKKEEHLLCSICLEV</sequence>
<gene>
    <name evidence="1" type="ORF">POCTA_138.1.T1070215</name>
</gene>
<organism evidence="1 2">
    <name type="scientific">Paramecium octaurelia</name>
    <dbReference type="NCBI Taxonomy" id="43137"/>
    <lineage>
        <taxon>Eukaryota</taxon>
        <taxon>Sar</taxon>
        <taxon>Alveolata</taxon>
        <taxon>Ciliophora</taxon>
        <taxon>Intramacronucleata</taxon>
        <taxon>Oligohymenophorea</taxon>
        <taxon>Peniculida</taxon>
        <taxon>Parameciidae</taxon>
        <taxon>Paramecium</taxon>
    </lineage>
</organism>
<evidence type="ECO:0000313" key="2">
    <source>
        <dbReference type="Proteomes" id="UP000683925"/>
    </source>
</evidence>
<dbReference type="EMBL" id="CAJJDP010000107">
    <property type="protein sequence ID" value="CAD8194876.1"/>
    <property type="molecule type" value="Genomic_DNA"/>
</dbReference>
<comment type="caution">
    <text evidence="1">The sequence shown here is derived from an EMBL/GenBank/DDBJ whole genome shotgun (WGS) entry which is preliminary data.</text>
</comment>
<proteinExistence type="predicted"/>
<name>A0A8S1X7M3_PAROT</name>
<keyword evidence="2" id="KW-1185">Reference proteome</keyword>
<accession>A0A8S1X7M3</accession>
<evidence type="ECO:0000313" key="1">
    <source>
        <dbReference type="EMBL" id="CAD8194876.1"/>
    </source>
</evidence>
<dbReference type="Proteomes" id="UP000683925">
    <property type="component" value="Unassembled WGS sequence"/>
</dbReference>
<reference evidence="1" key="1">
    <citation type="submission" date="2021-01" db="EMBL/GenBank/DDBJ databases">
        <authorList>
            <consortium name="Genoscope - CEA"/>
            <person name="William W."/>
        </authorList>
    </citation>
    <scope>NUCLEOTIDE SEQUENCE</scope>
</reference>
<dbReference type="AlphaFoldDB" id="A0A8S1X7M3"/>
<protein>
    <submittedName>
        <fullName evidence="1">Uncharacterized protein</fullName>
    </submittedName>
</protein>